<dbReference type="PROSITE" id="PS50928">
    <property type="entry name" value="ABC_TM1"/>
    <property type="match status" value="1"/>
</dbReference>
<evidence type="ECO:0000313" key="10">
    <source>
        <dbReference type="Proteomes" id="UP000663203"/>
    </source>
</evidence>
<dbReference type="PANTHER" id="PTHR43163:SF6">
    <property type="entry name" value="DIPEPTIDE TRANSPORT SYSTEM PERMEASE PROTEIN DPPB-RELATED"/>
    <property type="match status" value="1"/>
</dbReference>
<dbReference type="SUPFAM" id="SSF161098">
    <property type="entry name" value="MetI-like"/>
    <property type="match status" value="1"/>
</dbReference>
<proteinExistence type="inferred from homology"/>
<keyword evidence="6 7" id="KW-0472">Membrane</keyword>
<keyword evidence="3" id="KW-1003">Cell membrane</keyword>
<evidence type="ECO:0000256" key="7">
    <source>
        <dbReference type="RuleBase" id="RU363032"/>
    </source>
</evidence>
<dbReference type="Pfam" id="PF00528">
    <property type="entry name" value="BPD_transp_1"/>
    <property type="match status" value="1"/>
</dbReference>
<keyword evidence="10" id="KW-1185">Reference proteome</keyword>
<protein>
    <submittedName>
        <fullName evidence="9">ABC transporter permease</fullName>
    </submittedName>
</protein>
<sequence>MSLANDVGKRVLVTVPVLVGVTALTFSLLHVSPGDPIDVVTGFQRVDPAVRESLRAEYNLDRPLWEQYLLWLADAITLEFGESPVTGRDVGATITDRLPYTLLLGGAAWVLSLAIGIPAGVVAAVNRGDTADEVSRVAALAGIATPNFWLGLLLLFVFGVHLEWVPVIPPDAPLLSADTLWFLVLPTITLGTATAALVARLLRSSMLRELNAEYVRTARAKGLRERTVIWKHVLRNSLIAVVTVAGLQIAVLVDGAVVVEQVFSWPGMGRLLVDAINRRDVPVVQAGVLVIAVSVVLANLLVDIAYSYLDPRIRHS</sequence>
<keyword evidence="5 7" id="KW-1133">Transmembrane helix</keyword>
<comment type="subcellular location">
    <subcellularLocation>
        <location evidence="1 7">Cell membrane</location>
        <topology evidence="1 7">Multi-pass membrane protein</topology>
    </subcellularLocation>
</comment>
<feature type="transmembrane region" description="Helical" evidence="7">
    <location>
        <begin position="102"/>
        <end position="125"/>
    </location>
</feature>
<reference evidence="9 10" key="1">
    <citation type="submission" date="2021-03" db="EMBL/GenBank/DDBJ databases">
        <title>Haloterrigena longa sp. nov. and Haloterrigena limicola sp. nov., extremely halophilic archaea isolated from a salt lake.</title>
        <authorList>
            <person name="Henglin C."/>
        </authorList>
    </citation>
    <scope>NUCLEOTIDE SEQUENCE [LARGE SCALE GENOMIC DNA]</scope>
    <source>
        <strain evidence="9 10">KZCA68</strain>
    </source>
</reference>
<dbReference type="RefSeq" id="WP_207287647.1">
    <property type="nucleotide sequence ID" value="NZ_CP071462.1"/>
</dbReference>
<evidence type="ECO:0000256" key="3">
    <source>
        <dbReference type="ARBA" id="ARBA00022475"/>
    </source>
</evidence>
<evidence type="ECO:0000256" key="4">
    <source>
        <dbReference type="ARBA" id="ARBA00022692"/>
    </source>
</evidence>
<dbReference type="GeneID" id="63187932"/>
<dbReference type="GO" id="GO:0071916">
    <property type="term" value="F:dipeptide transmembrane transporter activity"/>
    <property type="evidence" value="ECO:0007669"/>
    <property type="project" value="TreeGrafter"/>
</dbReference>
<feature type="transmembrane region" description="Helical" evidence="7">
    <location>
        <begin position="137"/>
        <end position="160"/>
    </location>
</feature>
<evidence type="ECO:0000256" key="6">
    <source>
        <dbReference type="ARBA" id="ARBA00023136"/>
    </source>
</evidence>
<dbReference type="EMBL" id="CP071462">
    <property type="protein sequence ID" value="QSW98029.1"/>
    <property type="molecule type" value="Genomic_DNA"/>
</dbReference>
<dbReference type="InterPro" id="IPR000515">
    <property type="entry name" value="MetI-like"/>
</dbReference>
<dbReference type="GO" id="GO:0005886">
    <property type="term" value="C:plasma membrane"/>
    <property type="evidence" value="ECO:0007669"/>
    <property type="project" value="UniProtKB-SubCell"/>
</dbReference>
<accession>A0A8A2V7X7</accession>
<feature type="transmembrane region" description="Helical" evidence="7">
    <location>
        <begin position="283"/>
        <end position="309"/>
    </location>
</feature>
<evidence type="ECO:0000256" key="1">
    <source>
        <dbReference type="ARBA" id="ARBA00004651"/>
    </source>
</evidence>
<dbReference type="InterPro" id="IPR045621">
    <property type="entry name" value="BPD_transp_1_N"/>
</dbReference>
<evidence type="ECO:0000256" key="2">
    <source>
        <dbReference type="ARBA" id="ARBA00022448"/>
    </source>
</evidence>
<dbReference type="Proteomes" id="UP000663203">
    <property type="component" value="Chromosome"/>
</dbReference>
<evidence type="ECO:0000259" key="8">
    <source>
        <dbReference type="PROSITE" id="PS50928"/>
    </source>
</evidence>
<gene>
    <name evidence="9" type="ORF">J0X25_11465</name>
</gene>
<keyword evidence="2 7" id="KW-0813">Transport</keyword>
<dbReference type="CDD" id="cd06261">
    <property type="entry name" value="TM_PBP2"/>
    <property type="match status" value="1"/>
</dbReference>
<dbReference type="AlphaFoldDB" id="A0A8A2V7X7"/>
<feature type="transmembrane region" description="Helical" evidence="7">
    <location>
        <begin position="180"/>
        <end position="202"/>
    </location>
</feature>
<feature type="transmembrane region" description="Helical" evidence="7">
    <location>
        <begin position="12"/>
        <end position="31"/>
    </location>
</feature>
<keyword evidence="4 7" id="KW-0812">Transmembrane</keyword>
<dbReference type="InterPro" id="IPR035906">
    <property type="entry name" value="MetI-like_sf"/>
</dbReference>
<organism evidence="9 10">
    <name type="scientific">Haloterrigena alkaliphila</name>
    <dbReference type="NCBI Taxonomy" id="2816475"/>
    <lineage>
        <taxon>Archaea</taxon>
        <taxon>Methanobacteriati</taxon>
        <taxon>Methanobacteriota</taxon>
        <taxon>Stenosarchaea group</taxon>
        <taxon>Halobacteria</taxon>
        <taxon>Halobacteriales</taxon>
        <taxon>Natrialbaceae</taxon>
        <taxon>Haloterrigena</taxon>
    </lineage>
</organism>
<dbReference type="KEGG" id="hakz:J0X25_11465"/>
<name>A0A8A2V7X7_9EURY</name>
<feature type="transmembrane region" description="Helical" evidence="7">
    <location>
        <begin position="238"/>
        <end position="263"/>
    </location>
</feature>
<dbReference type="Pfam" id="PF19300">
    <property type="entry name" value="BPD_transp_1_N"/>
    <property type="match status" value="1"/>
</dbReference>
<evidence type="ECO:0000313" key="9">
    <source>
        <dbReference type="EMBL" id="QSW98029.1"/>
    </source>
</evidence>
<comment type="similarity">
    <text evidence="7">Belongs to the binding-protein-dependent transport system permease family.</text>
</comment>
<dbReference type="Gene3D" id="1.10.3720.10">
    <property type="entry name" value="MetI-like"/>
    <property type="match status" value="1"/>
</dbReference>
<evidence type="ECO:0000256" key="5">
    <source>
        <dbReference type="ARBA" id="ARBA00022989"/>
    </source>
</evidence>
<dbReference type="PANTHER" id="PTHR43163">
    <property type="entry name" value="DIPEPTIDE TRANSPORT SYSTEM PERMEASE PROTEIN DPPB-RELATED"/>
    <property type="match status" value="1"/>
</dbReference>
<feature type="domain" description="ABC transmembrane type-1" evidence="8">
    <location>
        <begin position="98"/>
        <end position="302"/>
    </location>
</feature>